<comment type="caution">
    <text evidence="4">The sequence shown here is derived from an EMBL/GenBank/DDBJ whole genome shotgun (WGS) entry which is preliminary data.</text>
</comment>
<feature type="domain" description="CCHC-type" evidence="3">
    <location>
        <begin position="245"/>
        <end position="259"/>
    </location>
</feature>
<dbReference type="Gene3D" id="4.10.60.10">
    <property type="entry name" value="Zinc finger, CCHC-type"/>
    <property type="match status" value="1"/>
</dbReference>
<organism evidence="4 5">
    <name type="scientific">Araneus ventricosus</name>
    <name type="common">Orbweaver spider</name>
    <name type="synonym">Epeira ventricosa</name>
    <dbReference type="NCBI Taxonomy" id="182803"/>
    <lineage>
        <taxon>Eukaryota</taxon>
        <taxon>Metazoa</taxon>
        <taxon>Ecdysozoa</taxon>
        <taxon>Arthropoda</taxon>
        <taxon>Chelicerata</taxon>
        <taxon>Arachnida</taxon>
        <taxon>Araneae</taxon>
        <taxon>Araneomorphae</taxon>
        <taxon>Entelegynae</taxon>
        <taxon>Araneoidea</taxon>
        <taxon>Araneidae</taxon>
        <taxon>Araneus</taxon>
    </lineage>
</organism>
<keyword evidence="2" id="KW-0175">Coiled coil</keyword>
<evidence type="ECO:0000259" key="3">
    <source>
        <dbReference type="PROSITE" id="PS50158"/>
    </source>
</evidence>
<gene>
    <name evidence="4" type="ORF">AVEN_6461_1</name>
</gene>
<keyword evidence="1" id="KW-0862">Zinc</keyword>
<dbReference type="InterPro" id="IPR001878">
    <property type="entry name" value="Znf_CCHC"/>
</dbReference>
<evidence type="ECO:0000313" key="4">
    <source>
        <dbReference type="EMBL" id="GBO35018.1"/>
    </source>
</evidence>
<sequence>MVQAELETLASVLFDKVEESGNLRAQVALLQNENAVLNEQIAALRQQNAPVAFQGPIQQKPAPKTYSEILRAKAKKRPPPRHVSLVFPKSGETSSEEVRDTLAKEADLSTAKLGIKNVRKIAKGGVAIECRSNQDLGRLLDEINANQNISSTLEARLPVRKSPRIILYDIDKSVTREQLLTKIVAQNDLNEKALKVLFSINARAQNKCHWVIEAQPQEFRNIMKRGKISFEWSRLSLREFVRPTRCYKCNIYGHISTRCEGKETCPKCGEEGHKGPDCNNAHRCKACTTANERHNKGLDTRHPVTDNNCPTYLHELVELKKRINYA</sequence>
<dbReference type="SMART" id="SM00343">
    <property type="entry name" value="ZnF_C2HC"/>
    <property type="match status" value="2"/>
</dbReference>
<dbReference type="PROSITE" id="PS50158">
    <property type="entry name" value="ZF_CCHC"/>
    <property type="match status" value="2"/>
</dbReference>
<evidence type="ECO:0000256" key="2">
    <source>
        <dbReference type="SAM" id="Coils"/>
    </source>
</evidence>
<keyword evidence="5" id="KW-1185">Reference proteome</keyword>
<dbReference type="SUPFAM" id="SSF57756">
    <property type="entry name" value="Retrovirus zinc finger-like domains"/>
    <property type="match status" value="1"/>
</dbReference>
<evidence type="ECO:0000313" key="5">
    <source>
        <dbReference type="Proteomes" id="UP000499080"/>
    </source>
</evidence>
<reference evidence="4 5" key="1">
    <citation type="journal article" date="2019" name="Sci. Rep.">
        <title>Orb-weaving spider Araneus ventricosus genome elucidates the spidroin gene catalogue.</title>
        <authorList>
            <person name="Kono N."/>
            <person name="Nakamura H."/>
            <person name="Ohtoshi R."/>
            <person name="Moran D.A.P."/>
            <person name="Shinohara A."/>
            <person name="Yoshida Y."/>
            <person name="Fujiwara M."/>
            <person name="Mori M."/>
            <person name="Tomita M."/>
            <person name="Arakawa K."/>
        </authorList>
    </citation>
    <scope>NUCLEOTIDE SEQUENCE [LARGE SCALE GENOMIC DNA]</scope>
</reference>
<dbReference type="GO" id="GO:0003676">
    <property type="term" value="F:nucleic acid binding"/>
    <property type="evidence" value="ECO:0007669"/>
    <property type="project" value="InterPro"/>
</dbReference>
<name>A0A4Y2WEJ6_ARAVE</name>
<dbReference type="InterPro" id="IPR036875">
    <property type="entry name" value="Znf_CCHC_sf"/>
</dbReference>
<dbReference type="AlphaFoldDB" id="A0A4Y2WEJ6"/>
<dbReference type="GO" id="GO:0008270">
    <property type="term" value="F:zinc ion binding"/>
    <property type="evidence" value="ECO:0007669"/>
    <property type="project" value="UniProtKB-KW"/>
</dbReference>
<evidence type="ECO:0000256" key="1">
    <source>
        <dbReference type="PROSITE-ProRule" id="PRU00047"/>
    </source>
</evidence>
<dbReference type="OrthoDB" id="6437361at2759"/>
<keyword evidence="1" id="KW-0863">Zinc-finger</keyword>
<dbReference type="Proteomes" id="UP000499080">
    <property type="component" value="Unassembled WGS sequence"/>
</dbReference>
<keyword evidence="1" id="KW-0479">Metal-binding</keyword>
<feature type="domain" description="CCHC-type" evidence="3">
    <location>
        <begin position="265"/>
        <end position="278"/>
    </location>
</feature>
<proteinExistence type="predicted"/>
<feature type="coiled-coil region" evidence="2">
    <location>
        <begin position="20"/>
        <end position="47"/>
    </location>
</feature>
<dbReference type="EMBL" id="BGPR01058934">
    <property type="protein sequence ID" value="GBO35018.1"/>
    <property type="molecule type" value="Genomic_DNA"/>
</dbReference>
<protein>
    <recommendedName>
        <fullName evidence="3">CCHC-type domain-containing protein</fullName>
    </recommendedName>
</protein>
<accession>A0A4Y2WEJ6</accession>